<organism evidence="2 3">
    <name type="scientific">Neoroseomonas eburnea</name>
    <dbReference type="NCBI Taxonomy" id="1346889"/>
    <lineage>
        <taxon>Bacteria</taxon>
        <taxon>Pseudomonadati</taxon>
        <taxon>Pseudomonadota</taxon>
        <taxon>Alphaproteobacteria</taxon>
        <taxon>Acetobacterales</taxon>
        <taxon>Acetobacteraceae</taxon>
        <taxon>Neoroseomonas</taxon>
    </lineage>
</organism>
<evidence type="ECO:0000256" key="1">
    <source>
        <dbReference type="SAM" id="MobiDB-lite"/>
    </source>
</evidence>
<feature type="compositionally biased region" description="Pro residues" evidence="1">
    <location>
        <begin position="27"/>
        <end position="40"/>
    </location>
</feature>
<gene>
    <name evidence="2" type="ORF">GXW74_05535</name>
</gene>
<dbReference type="Gene3D" id="3.40.50.150">
    <property type="entry name" value="Vaccinia Virus protein VP39"/>
    <property type="match status" value="1"/>
</dbReference>
<reference evidence="2" key="1">
    <citation type="submission" date="2020-01" db="EMBL/GenBank/DDBJ databases">
        <authorList>
            <person name="Rat A."/>
        </authorList>
    </citation>
    <scope>NUCLEOTIDE SEQUENCE</scope>
    <source>
        <strain evidence="2">LMG 31228</strain>
    </source>
</reference>
<dbReference type="RefSeq" id="WP_211845414.1">
    <property type="nucleotide sequence ID" value="NZ_JAAEDL010000004.1"/>
</dbReference>
<proteinExistence type="predicted"/>
<dbReference type="EMBL" id="JAAEDL010000004">
    <property type="protein sequence ID" value="MBR0679940.1"/>
    <property type="molecule type" value="Genomic_DNA"/>
</dbReference>
<keyword evidence="3" id="KW-1185">Reference proteome</keyword>
<name>A0A9X9X8A4_9PROT</name>
<dbReference type="SUPFAM" id="SSF53335">
    <property type="entry name" value="S-adenosyl-L-methionine-dependent methyltransferases"/>
    <property type="match status" value="1"/>
</dbReference>
<dbReference type="Proteomes" id="UP001138709">
    <property type="component" value="Unassembled WGS sequence"/>
</dbReference>
<feature type="region of interest" description="Disordered" evidence="1">
    <location>
        <begin position="20"/>
        <end position="45"/>
    </location>
</feature>
<sequence>MRRAITNGARLLGAAAPADEPAVAAAPPRPVVAPAPPEPAAPRTTRQDWADRLWGEGMAIPGGTTEVLRLASLLPLVPEATLLLAGSGARAAGAVVSGARGCFVAAFEPGAPVADAVAPRVPGRKVTATRFEAETPAFRRGYHHHALFLEPFRSGGTPEGLLQAAAQALRPGGQVVLLDLVARNAPTGTGETRWLAAEGRAAAPPAEEAVPAALERAGFVINVVEDAGQRHCRAVVEGWQALLMALRERPERPSAQAAGVLVAEAEAWLLRLRLLQDGRLRLLRWHASMVRPPR</sequence>
<protein>
    <submittedName>
        <fullName evidence="2">Uncharacterized protein</fullName>
    </submittedName>
</protein>
<dbReference type="AlphaFoldDB" id="A0A9X9X8A4"/>
<evidence type="ECO:0000313" key="3">
    <source>
        <dbReference type="Proteomes" id="UP001138709"/>
    </source>
</evidence>
<evidence type="ECO:0000313" key="2">
    <source>
        <dbReference type="EMBL" id="MBR0679940.1"/>
    </source>
</evidence>
<comment type="caution">
    <text evidence="2">The sequence shown here is derived from an EMBL/GenBank/DDBJ whole genome shotgun (WGS) entry which is preliminary data.</text>
</comment>
<dbReference type="InterPro" id="IPR029063">
    <property type="entry name" value="SAM-dependent_MTases_sf"/>
</dbReference>
<reference evidence="2" key="2">
    <citation type="journal article" date="2021" name="Syst. Appl. Microbiol.">
        <title>Roseomonas hellenica sp. nov., isolated from roots of wild-growing Alkanna tinctoria.</title>
        <authorList>
            <person name="Rat A."/>
            <person name="Naranjo H.D."/>
            <person name="Lebbe L."/>
            <person name="Cnockaert M."/>
            <person name="Krigas N."/>
            <person name="Grigoriadou K."/>
            <person name="Maloupa E."/>
            <person name="Willems A."/>
        </authorList>
    </citation>
    <scope>NUCLEOTIDE SEQUENCE</scope>
    <source>
        <strain evidence="2">LMG 31228</strain>
    </source>
</reference>
<accession>A0A9X9X8A4</accession>